<keyword evidence="1" id="KW-0472">Membrane</keyword>
<dbReference type="RefSeq" id="WP_280939381.1">
    <property type="nucleotide sequence ID" value="NZ_CP123759.1"/>
</dbReference>
<name>A0ABY8P4D7_9GAMM</name>
<proteinExistence type="predicted"/>
<evidence type="ECO:0000313" key="3">
    <source>
        <dbReference type="Proteomes" id="UP001231859"/>
    </source>
</evidence>
<gene>
    <name evidence="2" type="ORF">QG404_05540</name>
</gene>
<evidence type="ECO:0000313" key="2">
    <source>
        <dbReference type="EMBL" id="WGO84355.1"/>
    </source>
</evidence>
<keyword evidence="1" id="KW-0812">Transmembrane</keyword>
<organism evidence="2 3">
    <name type="scientific">Arsenophonus apicola</name>
    <dbReference type="NCBI Taxonomy" id="2879119"/>
    <lineage>
        <taxon>Bacteria</taxon>
        <taxon>Pseudomonadati</taxon>
        <taxon>Pseudomonadota</taxon>
        <taxon>Gammaproteobacteria</taxon>
        <taxon>Enterobacterales</taxon>
        <taxon>Morganellaceae</taxon>
        <taxon>Arsenophonus</taxon>
    </lineage>
</organism>
<dbReference type="Proteomes" id="UP001231859">
    <property type="component" value="Chromosome"/>
</dbReference>
<protein>
    <submittedName>
        <fullName evidence="2">Uncharacterized protein</fullName>
    </submittedName>
</protein>
<keyword evidence="1" id="KW-1133">Transmembrane helix</keyword>
<evidence type="ECO:0000256" key="1">
    <source>
        <dbReference type="SAM" id="Phobius"/>
    </source>
</evidence>
<reference evidence="2 3" key="1">
    <citation type="submission" date="2023-04" db="EMBL/GenBank/DDBJ databases">
        <title>Genome dynamics across the evolutionary transition to endosymbiosis.</title>
        <authorList>
            <person name="Siozios S."/>
            <person name="Nadal-Jimenez P."/>
            <person name="Azagi T."/>
            <person name="Sprong H."/>
            <person name="Frost C.L."/>
            <person name="Parratt S.R."/>
            <person name="Taylor G."/>
            <person name="Brettell L."/>
            <person name="Lew K.C."/>
            <person name="Croft L."/>
            <person name="King K.C."/>
            <person name="Brockhurst M.A."/>
            <person name="Hypsa V."/>
            <person name="Novakova E."/>
            <person name="Darby A.C."/>
            <person name="Hurst G.D.D."/>
        </authorList>
    </citation>
    <scope>NUCLEOTIDE SEQUENCE [LARGE SCALE GENOMIC DNA]</scope>
    <source>
        <strain evidence="3">aApi_AU</strain>
    </source>
</reference>
<dbReference type="EMBL" id="CP123759">
    <property type="protein sequence ID" value="WGO84355.1"/>
    <property type="molecule type" value="Genomic_DNA"/>
</dbReference>
<sequence length="88" mass="10000">MADYTLARLAPHYHNCDGYLICQFLSFAKRYLHRFIFCGFSNGLIYRLFAGILILIISPLTAISHTLPHTIETGEAGQARLRQIIMLS</sequence>
<keyword evidence="3" id="KW-1185">Reference proteome</keyword>
<feature type="transmembrane region" description="Helical" evidence="1">
    <location>
        <begin position="35"/>
        <end position="57"/>
    </location>
</feature>
<accession>A0ABY8P4D7</accession>